<dbReference type="AlphaFoldDB" id="A0A401QA07"/>
<dbReference type="STRING" id="75743.A0A401QA07"/>
<dbReference type="OMA" id="CKYSARW"/>
<dbReference type="Proteomes" id="UP000288216">
    <property type="component" value="Unassembled WGS sequence"/>
</dbReference>
<evidence type="ECO:0000313" key="1">
    <source>
        <dbReference type="EMBL" id="GCB82157.1"/>
    </source>
</evidence>
<evidence type="ECO:0000313" key="2">
    <source>
        <dbReference type="Proteomes" id="UP000288216"/>
    </source>
</evidence>
<dbReference type="EMBL" id="BFAA01023266">
    <property type="protein sequence ID" value="GCB82157.1"/>
    <property type="molecule type" value="Genomic_DNA"/>
</dbReference>
<protein>
    <submittedName>
        <fullName evidence="1">Uncharacterized protein</fullName>
    </submittedName>
</protein>
<organism evidence="1 2">
    <name type="scientific">Scyliorhinus torazame</name>
    <name type="common">Cloudy catshark</name>
    <name type="synonym">Catulus torazame</name>
    <dbReference type="NCBI Taxonomy" id="75743"/>
    <lineage>
        <taxon>Eukaryota</taxon>
        <taxon>Metazoa</taxon>
        <taxon>Chordata</taxon>
        <taxon>Craniata</taxon>
        <taxon>Vertebrata</taxon>
        <taxon>Chondrichthyes</taxon>
        <taxon>Elasmobranchii</taxon>
        <taxon>Galeomorphii</taxon>
        <taxon>Galeoidea</taxon>
        <taxon>Carcharhiniformes</taxon>
        <taxon>Scyliorhinidae</taxon>
        <taxon>Scyliorhinus</taxon>
    </lineage>
</organism>
<name>A0A401QA07_SCYTO</name>
<reference evidence="1 2" key="1">
    <citation type="journal article" date="2018" name="Nat. Ecol. Evol.">
        <title>Shark genomes provide insights into elasmobranch evolution and the origin of vertebrates.</title>
        <authorList>
            <person name="Hara Y"/>
            <person name="Yamaguchi K"/>
            <person name="Onimaru K"/>
            <person name="Kadota M"/>
            <person name="Koyanagi M"/>
            <person name="Keeley SD"/>
            <person name="Tatsumi K"/>
            <person name="Tanaka K"/>
            <person name="Motone F"/>
            <person name="Kageyama Y"/>
            <person name="Nozu R"/>
            <person name="Adachi N"/>
            <person name="Nishimura O"/>
            <person name="Nakagawa R"/>
            <person name="Tanegashima C"/>
            <person name="Kiyatake I"/>
            <person name="Matsumoto R"/>
            <person name="Murakumo K"/>
            <person name="Nishida K"/>
            <person name="Terakita A"/>
            <person name="Kuratani S"/>
            <person name="Sato K"/>
            <person name="Hyodo S Kuraku.S."/>
        </authorList>
    </citation>
    <scope>NUCLEOTIDE SEQUENCE [LARGE SCALE GENOMIC DNA]</scope>
</reference>
<comment type="caution">
    <text evidence="1">The sequence shown here is derived from an EMBL/GenBank/DDBJ whole genome shotgun (WGS) entry which is preliminary data.</text>
</comment>
<accession>A0A401QA07</accession>
<proteinExistence type="predicted"/>
<dbReference type="OrthoDB" id="66881at2759"/>
<keyword evidence="2" id="KW-1185">Reference proteome</keyword>
<sequence>SQLNSDLRHFLKQVFSKGSADFELQDRIRQNLYIRVVPYPRLSSISDMEHVLLIL</sequence>
<feature type="non-terminal residue" evidence="1">
    <location>
        <position position="1"/>
    </location>
</feature>
<gene>
    <name evidence="1" type="ORF">scyTo_0022623</name>
</gene>